<gene>
    <name evidence="8" type="ORF">SAMN04488089_103104</name>
</gene>
<keyword evidence="4 6" id="KW-1133">Transmembrane helix</keyword>
<protein>
    <submittedName>
        <fullName evidence="8">ABC-2 type transport system permease protein</fullName>
    </submittedName>
</protein>
<sequence length="399" mass="44921">MFKGLIANFALITEACKREFKLIFSDSAVVMSYMLSFMLVGFFYSYVYSHENFDDLPVAIVDHDQAKLGQQVSRMIDATHQLKVVYHTSDFDAAKEVYDKGEIRGIIMIPKDFTRDMQKGEVPSISVYADASYMLYYKQTIGAVMVSMGTFNAQVEVNKAMAKSTPMDQAIATRRPFNVTAVPLYNINVGYATFVIPVVFIIALQTLQLTGMGIMGGTLRQNGMFAQVFSYAEKRRFSNVFLTLGRALTYLIISMILLLVGLLIIMHVYNLPQRGNIFEIMVFLIPVILSITFMGMTLVNFFKRREEAIMSVTVFSIPALMLSGTSWPTIAFPAWIKGVSVLVPSTLGVKGFISLTQFGASLTEISDVFIKMWGICIFYFIFAVWTNRRLRQTKTTNSI</sequence>
<feature type="transmembrane region" description="Helical" evidence="6">
    <location>
        <begin position="280"/>
        <end position="302"/>
    </location>
</feature>
<keyword evidence="2" id="KW-1003">Cell membrane</keyword>
<evidence type="ECO:0000256" key="4">
    <source>
        <dbReference type="ARBA" id="ARBA00022989"/>
    </source>
</evidence>
<evidence type="ECO:0000313" key="8">
    <source>
        <dbReference type="EMBL" id="SEQ42444.1"/>
    </source>
</evidence>
<accession>A0AAJ4W2T2</accession>
<evidence type="ECO:0000256" key="5">
    <source>
        <dbReference type="ARBA" id="ARBA00023136"/>
    </source>
</evidence>
<dbReference type="InterPro" id="IPR013525">
    <property type="entry name" value="ABC2_TM"/>
</dbReference>
<comment type="subcellular location">
    <subcellularLocation>
        <location evidence="1">Cell membrane</location>
        <topology evidence="1">Multi-pass membrane protein</topology>
    </subcellularLocation>
</comment>
<feature type="transmembrane region" description="Helical" evidence="6">
    <location>
        <begin position="240"/>
        <end position="268"/>
    </location>
</feature>
<dbReference type="RefSeq" id="WP_041889633.1">
    <property type="nucleotide sequence ID" value="NZ_CP010817.1"/>
</dbReference>
<dbReference type="AlphaFoldDB" id="A0AAJ4W2T2"/>
<proteinExistence type="predicted"/>
<dbReference type="GO" id="GO:0005886">
    <property type="term" value="C:plasma membrane"/>
    <property type="evidence" value="ECO:0007669"/>
    <property type="project" value="UniProtKB-SubCell"/>
</dbReference>
<dbReference type="GO" id="GO:0140359">
    <property type="term" value="F:ABC-type transporter activity"/>
    <property type="evidence" value="ECO:0007669"/>
    <property type="project" value="InterPro"/>
</dbReference>
<dbReference type="PANTHER" id="PTHR30294:SF46">
    <property type="entry name" value="ABC TRANSPORTER PERMEASE"/>
    <property type="match status" value="1"/>
</dbReference>
<feature type="domain" description="ABC-2 type transporter transmembrane" evidence="7">
    <location>
        <begin position="30"/>
        <end position="385"/>
    </location>
</feature>
<dbReference type="InterPro" id="IPR051449">
    <property type="entry name" value="ABC-2_transporter_component"/>
</dbReference>
<name>A0AAJ4W2T2_MYRPR</name>
<evidence type="ECO:0000256" key="1">
    <source>
        <dbReference type="ARBA" id="ARBA00004651"/>
    </source>
</evidence>
<evidence type="ECO:0000256" key="6">
    <source>
        <dbReference type="SAM" id="Phobius"/>
    </source>
</evidence>
<feature type="transmembrane region" description="Helical" evidence="6">
    <location>
        <begin position="27"/>
        <end position="47"/>
    </location>
</feature>
<keyword evidence="9" id="KW-1185">Reference proteome</keyword>
<evidence type="ECO:0000313" key="9">
    <source>
        <dbReference type="Proteomes" id="UP000183496"/>
    </source>
</evidence>
<dbReference type="Proteomes" id="UP000183496">
    <property type="component" value="Unassembled WGS sequence"/>
</dbReference>
<evidence type="ECO:0000256" key="3">
    <source>
        <dbReference type="ARBA" id="ARBA00022692"/>
    </source>
</evidence>
<dbReference type="EMBL" id="FOFY01000003">
    <property type="protein sequence ID" value="SEQ42444.1"/>
    <property type="molecule type" value="Genomic_DNA"/>
</dbReference>
<feature type="transmembrane region" description="Helical" evidence="6">
    <location>
        <begin position="314"/>
        <end position="336"/>
    </location>
</feature>
<keyword evidence="5 6" id="KW-0472">Membrane</keyword>
<reference evidence="8 9" key="1">
    <citation type="submission" date="2016-10" db="EMBL/GenBank/DDBJ databases">
        <authorList>
            <person name="Varghese N."/>
            <person name="Submissions S."/>
        </authorList>
    </citation>
    <scope>NUCLEOTIDE SEQUENCE [LARGE SCALE GENOMIC DNA]</scope>
    <source>
        <strain evidence="9">DSM 19823 / KCTC 23066 / CCTCC M 208030 / D25</strain>
    </source>
</reference>
<keyword evidence="3 6" id="KW-0812">Transmembrane</keyword>
<comment type="caution">
    <text evidence="8">The sequence shown here is derived from an EMBL/GenBank/DDBJ whole genome shotgun (WGS) entry which is preliminary data.</text>
</comment>
<feature type="transmembrane region" description="Helical" evidence="6">
    <location>
        <begin position="368"/>
        <end position="385"/>
    </location>
</feature>
<dbReference type="KEGG" id="mpw:MPR_0916"/>
<dbReference type="PANTHER" id="PTHR30294">
    <property type="entry name" value="MEMBRANE COMPONENT OF ABC TRANSPORTER YHHJ-RELATED"/>
    <property type="match status" value="1"/>
</dbReference>
<dbReference type="Pfam" id="PF12698">
    <property type="entry name" value="ABC2_membrane_3"/>
    <property type="match status" value="1"/>
</dbReference>
<evidence type="ECO:0000256" key="2">
    <source>
        <dbReference type="ARBA" id="ARBA00022475"/>
    </source>
</evidence>
<evidence type="ECO:0000259" key="7">
    <source>
        <dbReference type="Pfam" id="PF12698"/>
    </source>
</evidence>
<dbReference type="Gene3D" id="3.40.1710.10">
    <property type="entry name" value="abc type-2 transporter like domain"/>
    <property type="match status" value="1"/>
</dbReference>
<organism evidence="8 9">
    <name type="scientific">Myroides profundi</name>
    <dbReference type="NCBI Taxonomy" id="480520"/>
    <lineage>
        <taxon>Bacteria</taxon>
        <taxon>Pseudomonadati</taxon>
        <taxon>Bacteroidota</taxon>
        <taxon>Flavobacteriia</taxon>
        <taxon>Flavobacteriales</taxon>
        <taxon>Flavobacteriaceae</taxon>
        <taxon>Myroides</taxon>
    </lineage>
</organism>